<feature type="domain" description="DNA2/NAM7 helicase-like C-terminal" evidence="1">
    <location>
        <begin position="375"/>
        <end position="516"/>
    </location>
</feature>
<gene>
    <name evidence="2" type="ORF">K491DRAFT_711559</name>
</gene>
<accession>A0A6A6TN73</accession>
<dbReference type="EMBL" id="MU004298">
    <property type="protein sequence ID" value="KAF2660657.1"/>
    <property type="molecule type" value="Genomic_DNA"/>
</dbReference>
<reference evidence="2" key="1">
    <citation type="journal article" date="2020" name="Stud. Mycol.">
        <title>101 Dothideomycetes genomes: a test case for predicting lifestyles and emergence of pathogens.</title>
        <authorList>
            <person name="Haridas S."/>
            <person name="Albert R."/>
            <person name="Binder M."/>
            <person name="Bloem J."/>
            <person name="Labutti K."/>
            <person name="Salamov A."/>
            <person name="Andreopoulos B."/>
            <person name="Baker S."/>
            <person name="Barry K."/>
            <person name="Bills G."/>
            <person name="Bluhm B."/>
            <person name="Cannon C."/>
            <person name="Castanera R."/>
            <person name="Culley D."/>
            <person name="Daum C."/>
            <person name="Ezra D."/>
            <person name="Gonzalez J."/>
            <person name="Henrissat B."/>
            <person name="Kuo A."/>
            <person name="Liang C."/>
            <person name="Lipzen A."/>
            <person name="Lutzoni F."/>
            <person name="Magnuson J."/>
            <person name="Mondo S."/>
            <person name="Nolan M."/>
            <person name="Ohm R."/>
            <person name="Pangilinan J."/>
            <person name="Park H.-J."/>
            <person name="Ramirez L."/>
            <person name="Alfaro M."/>
            <person name="Sun H."/>
            <person name="Tritt A."/>
            <person name="Yoshinaga Y."/>
            <person name="Zwiers L.-H."/>
            <person name="Turgeon B."/>
            <person name="Goodwin S."/>
            <person name="Spatafora J."/>
            <person name="Crous P."/>
            <person name="Grigoriev I."/>
        </authorList>
    </citation>
    <scope>NUCLEOTIDE SEQUENCE</scope>
    <source>
        <strain evidence="2">CBS 122681</strain>
    </source>
</reference>
<dbReference type="Pfam" id="PF13087">
    <property type="entry name" value="AAA_12"/>
    <property type="match status" value="1"/>
</dbReference>
<dbReference type="Proteomes" id="UP000799324">
    <property type="component" value="Unassembled WGS sequence"/>
</dbReference>
<evidence type="ECO:0000313" key="2">
    <source>
        <dbReference type="EMBL" id="KAF2660657.1"/>
    </source>
</evidence>
<evidence type="ECO:0000259" key="1">
    <source>
        <dbReference type="Pfam" id="PF13087"/>
    </source>
</evidence>
<dbReference type="InterPro" id="IPR041679">
    <property type="entry name" value="DNA2/NAM7-like_C"/>
</dbReference>
<dbReference type="AlphaFoldDB" id="A0A6A6TN73"/>
<evidence type="ECO:0000313" key="3">
    <source>
        <dbReference type="Proteomes" id="UP000799324"/>
    </source>
</evidence>
<dbReference type="OrthoDB" id="10681530at2759"/>
<dbReference type="Gene3D" id="3.40.50.300">
    <property type="entry name" value="P-loop containing nucleotide triphosphate hydrolases"/>
    <property type="match status" value="1"/>
</dbReference>
<proteinExistence type="predicted"/>
<dbReference type="InterPro" id="IPR027417">
    <property type="entry name" value="P-loop_NTPase"/>
</dbReference>
<name>A0A6A6TN73_9PLEO</name>
<protein>
    <recommendedName>
        <fullName evidence="1">DNA2/NAM7 helicase-like C-terminal domain-containing protein</fullName>
    </recommendedName>
</protein>
<organism evidence="2 3">
    <name type="scientific">Lophiostoma macrostomum CBS 122681</name>
    <dbReference type="NCBI Taxonomy" id="1314788"/>
    <lineage>
        <taxon>Eukaryota</taxon>
        <taxon>Fungi</taxon>
        <taxon>Dikarya</taxon>
        <taxon>Ascomycota</taxon>
        <taxon>Pezizomycotina</taxon>
        <taxon>Dothideomycetes</taxon>
        <taxon>Pleosporomycetidae</taxon>
        <taxon>Pleosporales</taxon>
        <taxon>Lophiostomataceae</taxon>
        <taxon>Lophiostoma</taxon>
    </lineage>
</organism>
<keyword evidence="3" id="KW-1185">Reference proteome</keyword>
<sequence length="568" mass="63923">MAKCLQKDPTTEPLDKTLFMQSLLYTPIEELPDGTHVVNGKIMTVAPRNTIATNAFLRMEAHIKAVRERAGLGEHLGIRFHTEKAEEDLTESMLYPDYGPVNSADADESVTDETQNFILMRLKASHKRRTEGAQFKRVLDERIELDHKSIAARVLQILGCDGSKGILRPQDFDTADYPPEFLTIFGEENLRYYKKVYAIPFSEATEDIRAGRKTNKEALKPVIKALTIILIQNSTHIGVTTSMAQSGIVTTYFPANAVWTDEMGLAHSWSSAWQWSQQPFADIRLWTGAANQTPPQLFNQQISNPFAPSARISPLLLKVSQGFHVHKLNRCARARAPELLEVIRHANKDFTITGFDDRMAEADASVKLVRASNVKNWKVSSALVFLTVQKATCSVDGQHSKYCIETAVVAVNAAIKLAEDVPEEHLKDILLLCSYKAMKELLFDMVDRYKHENRRHGRTGQLNRIIVRSGDEFQGLQADYVIYAHCAESWKSFTWLEPRVNVLLSRAEKGMTFVGDLLQITKEGREPNNLLSFARHCAKERMAVQINGAALLKQGPIRVQDVSKGHLR</sequence>